<dbReference type="RefSeq" id="WP_201360046.1">
    <property type="nucleotide sequence ID" value="NZ_BNJJ01000001.1"/>
</dbReference>
<dbReference type="CDD" id="cd05403">
    <property type="entry name" value="NT_KNTase_like"/>
    <property type="match status" value="1"/>
</dbReference>
<dbReference type="EMBL" id="BNJJ01000001">
    <property type="protein sequence ID" value="GHO82360.1"/>
    <property type="molecule type" value="Genomic_DNA"/>
</dbReference>
<gene>
    <name evidence="2" type="ORF">KSZ_03660</name>
</gene>
<reference evidence="2 3" key="1">
    <citation type="journal article" date="2021" name="Int. J. Syst. Evol. Microbiol.">
        <title>Reticulibacter mediterranei gen. nov., sp. nov., within the new family Reticulibacteraceae fam. nov., and Ktedonospora formicarum gen. nov., sp. nov., Ktedonobacter robiniae sp. nov., Dictyobacter formicarum sp. nov. and Dictyobacter arantiisoli sp. nov., belonging to the class Ktedonobacteria.</title>
        <authorList>
            <person name="Yabe S."/>
            <person name="Zheng Y."/>
            <person name="Wang C.M."/>
            <person name="Sakai Y."/>
            <person name="Abe K."/>
            <person name="Yokota A."/>
            <person name="Donadio S."/>
            <person name="Cavaletti L."/>
            <person name="Monciardini P."/>
        </authorList>
    </citation>
    <scope>NUCLEOTIDE SEQUENCE [LARGE SCALE GENOMIC DNA]</scope>
    <source>
        <strain evidence="2 3">SOSP1-9</strain>
    </source>
</reference>
<dbReference type="InterPro" id="IPR043519">
    <property type="entry name" value="NT_sf"/>
</dbReference>
<comment type="caution">
    <text evidence="2">The sequence shown here is derived from an EMBL/GenBank/DDBJ whole genome shotgun (WGS) entry which is preliminary data.</text>
</comment>
<evidence type="ECO:0000313" key="3">
    <source>
        <dbReference type="Proteomes" id="UP000635565"/>
    </source>
</evidence>
<dbReference type="Pfam" id="PF01909">
    <property type="entry name" value="NTP_transf_2"/>
    <property type="match status" value="1"/>
</dbReference>
<dbReference type="Gene3D" id="3.30.460.10">
    <property type="entry name" value="Beta Polymerase, domain 2"/>
    <property type="match status" value="1"/>
</dbReference>
<name>A0ABQ3V8Y8_9CHLR</name>
<evidence type="ECO:0000259" key="1">
    <source>
        <dbReference type="Pfam" id="PF01909"/>
    </source>
</evidence>
<dbReference type="SUPFAM" id="SSF81301">
    <property type="entry name" value="Nucleotidyltransferase"/>
    <property type="match status" value="1"/>
</dbReference>
<dbReference type="Proteomes" id="UP000635565">
    <property type="component" value="Unassembled WGS sequence"/>
</dbReference>
<proteinExistence type="predicted"/>
<keyword evidence="3" id="KW-1185">Reference proteome</keyword>
<dbReference type="InterPro" id="IPR002934">
    <property type="entry name" value="Polymerase_NTP_transf_dom"/>
</dbReference>
<organism evidence="2 3">
    <name type="scientific">Dictyobacter formicarum</name>
    <dbReference type="NCBI Taxonomy" id="2778368"/>
    <lineage>
        <taxon>Bacteria</taxon>
        <taxon>Bacillati</taxon>
        <taxon>Chloroflexota</taxon>
        <taxon>Ktedonobacteria</taxon>
        <taxon>Ktedonobacterales</taxon>
        <taxon>Dictyobacteraceae</taxon>
        <taxon>Dictyobacter</taxon>
    </lineage>
</organism>
<protein>
    <recommendedName>
        <fullName evidence="1">Polymerase nucleotidyl transferase domain-containing protein</fullName>
    </recommendedName>
</protein>
<sequence>MKGSTMASVSPYLSDAFLQKLVADIDDETVTAIILHGSYARGDAKPPYSDIDIVRITRETPERPQQKQFIWYESYLLNLSSRPLSIYREWLRIPQEAIFRVSTIRDAHILLDKEGIFHAFQEEVSHWTWDPLQTNADIYASKVLVELSEVILRTLGAIQRNDTTMLVERICLHILPAVMEAVGVQGGILAKGDHYLQQVQEVLGLQSNWTRYYMEAAGVSPSSPFMRQRGIAAIRLYQETVFRLRNHIQPEHQDTINTLINQIDHALQKKVP</sequence>
<evidence type="ECO:0000313" key="2">
    <source>
        <dbReference type="EMBL" id="GHO82360.1"/>
    </source>
</evidence>
<feature type="domain" description="Polymerase nucleotidyl transferase" evidence="1">
    <location>
        <begin position="27"/>
        <end position="87"/>
    </location>
</feature>
<accession>A0ABQ3V8Y8</accession>